<organism evidence="1 2">
    <name type="scientific">Chaetomium tenue</name>
    <dbReference type="NCBI Taxonomy" id="1854479"/>
    <lineage>
        <taxon>Eukaryota</taxon>
        <taxon>Fungi</taxon>
        <taxon>Dikarya</taxon>
        <taxon>Ascomycota</taxon>
        <taxon>Pezizomycotina</taxon>
        <taxon>Sordariomycetes</taxon>
        <taxon>Sordariomycetidae</taxon>
        <taxon>Sordariales</taxon>
        <taxon>Chaetomiaceae</taxon>
        <taxon>Chaetomium</taxon>
    </lineage>
</organism>
<comment type="caution">
    <text evidence="1">The sequence shown here is derived from an EMBL/GenBank/DDBJ whole genome shotgun (WGS) entry which is preliminary data.</text>
</comment>
<accession>A0ACB7P9A6</accession>
<gene>
    <name evidence="1" type="ORF">F5144DRAFT_216824</name>
</gene>
<protein>
    <submittedName>
        <fullName evidence="1">Uncharacterized protein</fullName>
    </submittedName>
</protein>
<name>A0ACB7P9A6_9PEZI</name>
<evidence type="ECO:0000313" key="2">
    <source>
        <dbReference type="Proteomes" id="UP000724584"/>
    </source>
</evidence>
<keyword evidence="2" id="KW-1185">Reference proteome</keyword>
<sequence>MLKPESQKMYFSEGGGSQGVFWNQQSSGQAQAPKPVSSAATRVCTADDKTLRQCSGAPDPCMSALISAGLTTKCFGRRESLMSVELLNATAAGPAQTKASSATLRRRMLSTACAEKAAWRSVVLQEEPARKAGSAKPGSHYNPLQSCPVILGHVQFPELDGCSELLLVHTYLGSARACSEQRFQKASERRIVGSPRQATPSFQSSIPVAYARD</sequence>
<reference evidence="1 2" key="1">
    <citation type="journal article" date="2021" name="Nat. Commun.">
        <title>Genetic determinants of endophytism in the Arabidopsis root mycobiome.</title>
        <authorList>
            <person name="Mesny F."/>
            <person name="Miyauchi S."/>
            <person name="Thiergart T."/>
            <person name="Pickel B."/>
            <person name="Atanasova L."/>
            <person name="Karlsson M."/>
            <person name="Huettel B."/>
            <person name="Barry K.W."/>
            <person name="Haridas S."/>
            <person name="Chen C."/>
            <person name="Bauer D."/>
            <person name="Andreopoulos W."/>
            <person name="Pangilinan J."/>
            <person name="LaButti K."/>
            <person name="Riley R."/>
            <person name="Lipzen A."/>
            <person name="Clum A."/>
            <person name="Drula E."/>
            <person name="Henrissat B."/>
            <person name="Kohler A."/>
            <person name="Grigoriev I.V."/>
            <person name="Martin F.M."/>
            <person name="Hacquard S."/>
        </authorList>
    </citation>
    <scope>NUCLEOTIDE SEQUENCE [LARGE SCALE GENOMIC DNA]</scope>
    <source>
        <strain evidence="1 2">MPI-SDFR-AT-0079</strain>
    </source>
</reference>
<dbReference type="Proteomes" id="UP000724584">
    <property type="component" value="Unassembled WGS sequence"/>
</dbReference>
<evidence type="ECO:0000313" key="1">
    <source>
        <dbReference type="EMBL" id="KAH6631416.1"/>
    </source>
</evidence>
<proteinExistence type="predicted"/>
<dbReference type="EMBL" id="JAGIZQ010000004">
    <property type="protein sequence ID" value="KAH6631416.1"/>
    <property type="molecule type" value="Genomic_DNA"/>
</dbReference>